<dbReference type="KEGG" id="lck:HN018_13725"/>
<evidence type="ECO:0000313" key="2">
    <source>
        <dbReference type="Proteomes" id="UP000500767"/>
    </source>
</evidence>
<name>A0A6M8HR51_9PROT</name>
<proteinExistence type="predicted"/>
<dbReference type="AlphaFoldDB" id="A0A6M8HR51"/>
<evidence type="ECO:0000313" key="1">
    <source>
        <dbReference type="EMBL" id="QKE90959.1"/>
    </source>
</evidence>
<sequence>MSDQLPIELHDAISPMVPLLHKLYDHITGIIGHSGVEHGGGICLPPSPMNSVTSIISSSAVPTRRTSPCAIA</sequence>
<dbReference type="RefSeq" id="WP_172443484.1">
    <property type="nucleotide sequence ID" value="NZ_CP053708.1"/>
</dbReference>
<dbReference type="EMBL" id="CP053708">
    <property type="protein sequence ID" value="QKE90959.1"/>
    <property type="molecule type" value="Genomic_DNA"/>
</dbReference>
<dbReference type="Proteomes" id="UP000500767">
    <property type="component" value="Chromosome"/>
</dbReference>
<accession>A0A6M8HR51</accession>
<protein>
    <submittedName>
        <fullName evidence="1">Uncharacterized protein</fullName>
    </submittedName>
</protein>
<reference evidence="1 2" key="1">
    <citation type="journal article" date="2014" name="World J. Microbiol. Biotechnol.">
        <title>Biodiversity and physiological characteristics of Antarctic and Arctic lichens-associated bacteria.</title>
        <authorList>
            <person name="Lee Y.M."/>
            <person name="Kim E.H."/>
            <person name="Lee H.K."/>
            <person name="Hong S.G."/>
        </authorList>
    </citation>
    <scope>NUCLEOTIDE SEQUENCE [LARGE SCALE GENOMIC DNA]</scope>
    <source>
        <strain evidence="1 2">PAMC 26569</strain>
    </source>
</reference>
<organism evidence="1 2">
    <name type="scientific">Lichenicola cladoniae</name>
    <dbReference type="NCBI Taxonomy" id="1484109"/>
    <lineage>
        <taxon>Bacteria</taxon>
        <taxon>Pseudomonadati</taxon>
        <taxon>Pseudomonadota</taxon>
        <taxon>Alphaproteobacteria</taxon>
        <taxon>Acetobacterales</taxon>
        <taxon>Acetobacteraceae</taxon>
        <taxon>Lichenicola</taxon>
    </lineage>
</organism>
<keyword evidence="2" id="KW-1185">Reference proteome</keyword>
<gene>
    <name evidence="1" type="ORF">HN018_13725</name>
</gene>